<dbReference type="AlphaFoldDB" id="A0A8S1BZI9"/>
<dbReference type="EMBL" id="CADEPI010000001">
    <property type="protein sequence ID" value="CAB3359402.1"/>
    <property type="molecule type" value="Genomic_DNA"/>
</dbReference>
<proteinExistence type="inferred from homology"/>
<dbReference type="Gene3D" id="2.30.140.10">
    <property type="entry name" value="Spermidine synthase, tetramerisation domain"/>
    <property type="match status" value="1"/>
</dbReference>
<dbReference type="Gene3D" id="3.40.50.150">
    <property type="entry name" value="Vaccinia Virus protein VP39"/>
    <property type="match status" value="1"/>
</dbReference>
<comment type="similarity">
    <text evidence="1 4">Belongs to the spermidine/spermine synthase family.</text>
</comment>
<dbReference type="InterPro" id="IPR030374">
    <property type="entry name" value="PABS"/>
</dbReference>
<dbReference type="InterPro" id="IPR001045">
    <property type="entry name" value="Spermi_synthase"/>
</dbReference>
<dbReference type="NCBIfam" id="TIGR00417">
    <property type="entry name" value="speE"/>
    <property type="match status" value="1"/>
</dbReference>
<evidence type="ECO:0000256" key="1">
    <source>
        <dbReference type="ARBA" id="ARBA00007867"/>
    </source>
</evidence>
<evidence type="ECO:0000256" key="4">
    <source>
        <dbReference type="RuleBase" id="RU003836"/>
    </source>
</evidence>
<dbReference type="Pfam" id="PF17284">
    <property type="entry name" value="Spermine_synt_N"/>
    <property type="match status" value="1"/>
</dbReference>
<comment type="caution">
    <text evidence="6">The sequence shown here is derived from an EMBL/GenBank/DDBJ whole genome shotgun (WGS) entry which is preliminary data.</text>
</comment>
<dbReference type="GO" id="GO:0005829">
    <property type="term" value="C:cytosol"/>
    <property type="evidence" value="ECO:0007669"/>
    <property type="project" value="TreeGrafter"/>
</dbReference>
<dbReference type="FunFam" id="3.40.50.150:FF:000013">
    <property type="entry name" value="Spermidine synthase"/>
    <property type="match status" value="1"/>
</dbReference>
<evidence type="ECO:0000259" key="5">
    <source>
        <dbReference type="PROSITE" id="PS51006"/>
    </source>
</evidence>
<dbReference type="Proteomes" id="UP000494165">
    <property type="component" value="Unassembled WGS sequence"/>
</dbReference>
<dbReference type="PANTHER" id="PTHR11558:SF11">
    <property type="entry name" value="SPERMIDINE SYNTHASE"/>
    <property type="match status" value="1"/>
</dbReference>
<dbReference type="InterPro" id="IPR029063">
    <property type="entry name" value="SAM-dependent_MTases_sf"/>
</dbReference>
<dbReference type="GO" id="GO:0004766">
    <property type="term" value="F:spermidine synthase activity"/>
    <property type="evidence" value="ECO:0007669"/>
    <property type="project" value="TreeGrafter"/>
</dbReference>
<gene>
    <name evidence="6" type="ORF">CLODIP_2_CD05142</name>
</gene>
<dbReference type="NCBIfam" id="NF002010">
    <property type="entry name" value="PRK00811.1"/>
    <property type="match status" value="1"/>
</dbReference>
<accession>A0A8S1BZI9</accession>
<dbReference type="SUPFAM" id="SSF53335">
    <property type="entry name" value="S-adenosyl-L-methionine-dependent methyltransferases"/>
    <property type="match status" value="1"/>
</dbReference>
<sequence>MKKGWFSEIGNLWPGMVQSLQVNEVLLDEKSELQSIQVLDTKHHGRALILDGVIQCTGFDEFSYQEMISFLPLCSHPNPRKVLIIGGGDGGVAREVVKHPGVQEVVQVEIDQGVVDASKKHLPNMSCGFDHPKMTLHIEDGFAYMGQHHQEFDVIITDSSDPEGPAESLFGEKYFELMKSALRPGGIVCSQGETVWTCMHLVHKMVSDCSRHFPSTAYAYASVPTYPTGQIGFVLGSLDPKIDFRDPSKVFTSEEMEKMDLKYYNENVHRAAFALPTFVQKKLSPFLKK</sequence>
<dbReference type="PANTHER" id="PTHR11558">
    <property type="entry name" value="SPERMIDINE/SPERMINE SYNTHASE"/>
    <property type="match status" value="1"/>
</dbReference>
<evidence type="ECO:0000256" key="2">
    <source>
        <dbReference type="ARBA" id="ARBA00022679"/>
    </source>
</evidence>
<keyword evidence="7" id="KW-1185">Reference proteome</keyword>
<dbReference type="OrthoDB" id="38125at2759"/>
<dbReference type="HAMAP" id="MF_00198">
    <property type="entry name" value="Spermidine_synth"/>
    <property type="match status" value="1"/>
</dbReference>
<evidence type="ECO:0000313" key="6">
    <source>
        <dbReference type="EMBL" id="CAB3359402.1"/>
    </source>
</evidence>
<dbReference type="PROSITE" id="PS01330">
    <property type="entry name" value="PABS_1"/>
    <property type="match status" value="1"/>
</dbReference>
<protein>
    <recommendedName>
        <fullName evidence="5">PABS domain-containing protein</fullName>
    </recommendedName>
</protein>
<keyword evidence="3" id="KW-0620">Polyamine biosynthesis</keyword>
<name>A0A8S1BZI9_9INSE</name>
<dbReference type="CDD" id="cd02440">
    <property type="entry name" value="AdoMet_MTases"/>
    <property type="match status" value="1"/>
</dbReference>
<evidence type="ECO:0000313" key="7">
    <source>
        <dbReference type="Proteomes" id="UP000494165"/>
    </source>
</evidence>
<feature type="active site" description="Proton acceptor" evidence="3">
    <location>
        <position position="158"/>
    </location>
</feature>
<dbReference type="InterPro" id="IPR037163">
    <property type="entry name" value="Spermidine_synt_N_sf"/>
</dbReference>
<feature type="domain" description="PABS" evidence="5">
    <location>
        <begin position="3"/>
        <end position="238"/>
    </location>
</feature>
<dbReference type="Pfam" id="PF01564">
    <property type="entry name" value="Spermine_synth"/>
    <property type="match status" value="1"/>
</dbReference>
<dbReference type="PROSITE" id="PS51006">
    <property type="entry name" value="PABS_2"/>
    <property type="match status" value="1"/>
</dbReference>
<organism evidence="6 7">
    <name type="scientific">Cloeon dipterum</name>
    <dbReference type="NCBI Taxonomy" id="197152"/>
    <lineage>
        <taxon>Eukaryota</taxon>
        <taxon>Metazoa</taxon>
        <taxon>Ecdysozoa</taxon>
        <taxon>Arthropoda</taxon>
        <taxon>Hexapoda</taxon>
        <taxon>Insecta</taxon>
        <taxon>Pterygota</taxon>
        <taxon>Palaeoptera</taxon>
        <taxon>Ephemeroptera</taxon>
        <taxon>Pisciforma</taxon>
        <taxon>Baetidae</taxon>
        <taxon>Cloeon</taxon>
    </lineage>
</organism>
<dbReference type="GO" id="GO:0008295">
    <property type="term" value="P:spermidine biosynthetic process"/>
    <property type="evidence" value="ECO:0007669"/>
    <property type="project" value="TreeGrafter"/>
</dbReference>
<dbReference type="InterPro" id="IPR035246">
    <property type="entry name" value="Spermidine_synt_N"/>
</dbReference>
<keyword evidence="2 3" id="KW-0808">Transferase</keyword>
<reference evidence="6 7" key="1">
    <citation type="submission" date="2020-04" db="EMBL/GenBank/DDBJ databases">
        <authorList>
            <person name="Alioto T."/>
            <person name="Alioto T."/>
            <person name="Gomez Garrido J."/>
        </authorList>
    </citation>
    <scope>NUCLEOTIDE SEQUENCE [LARGE SCALE GENOMIC DNA]</scope>
</reference>
<dbReference type="InterPro" id="IPR030373">
    <property type="entry name" value="PABS_CS"/>
</dbReference>
<evidence type="ECO:0000256" key="3">
    <source>
        <dbReference type="PROSITE-ProRule" id="PRU00354"/>
    </source>
</evidence>